<proteinExistence type="inferred from homology"/>
<keyword evidence="3" id="KW-0813">Transport</keyword>
<feature type="compositionally biased region" description="Polar residues" evidence="7">
    <location>
        <begin position="583"/>
        <end position="592"/>
    </location>
</feature>
<name>A0A7S0ZKA9_9RHOD</name>
<dbReference type="GO" id="GO:0005829">
    <property type="term" value="C:cytosol"/>
    <property type="evidence" value="ECO:0007669"/>
    <property type="project" value="GOC"/>
</dbReference>
<evidence type="ECO:0000259" key="8">
    <source>
        <dbReference type="Pfam" id="PF07928"/>
    </source>
</evidence>
<dbReference type="GO" id="GO:0000938">
    <property type="term" value="C:GARP complex"/>
    <property type="evidence" value="ECO:0007669"/>
    <property type="project" value="InterPro"/>
</dbReference>
<sequence length="609" mass="68161">MELASTFQRTLSEQFKNAAPLGDKSQSKQNAQLMLIFKRIPMDVSRFILVTRTFYSRSNDSASDRNLLASIRKTLLNTIESIEKMCITALTQSFSSSQSLRALESLNIADLAHRLDVVTSVLSLNHKIEKEYSSLGLNRKFVSIPSSCRELCVNEIASLHRTQLGTLNAMLQKEKWVGVQVAFQIQALINTLRQLSRKKYTQKSQNLVEIHNDEEFISLDSDDDDNWQYSNDLEPTNAPVNVSTQQQLPSLSILSEKYVAVNSLLYFVEVLSKYAELEIMFSKSMNLSGEISRRALELTRAFNVSTSRQVLAANAIKSAGLKSITARHLCIAARVIAAVRALIKLYSHAVDAVLSNSAKSTLSNEFVKVENDLQIHESKLLDKLASVMLDRLDFHCTQLSQLPWSDESQMRKEDLPSNYMKNLLRETGVLHRVMYSTLPRSHLRQVFSSIEAAYGTKLSNAFDQVVNTFKAENHPWIQRRIEADVTFLYLKLHSMDALGNSEGSSSVDELRAKYTTSKRRLSSSFSAIERTVNPNVSAASEELNADEPNTSEKTIEQSNEPVQHHSEADQTAVNVSEDDVQPIATQPSDALQSTESDTSASATAIKTYS</sequence>
<reference evidence="9" key="1">
    <citation type="submission" date="2021-01" db="EMBL/GenBank/DDBJ databases">
        <authorList>
            <person name="Corre E."/>
            <person name="Pelletier E."/>
            <person name="Niang G."/>
            <person name="Scheremetjew M."/>
            <person name="Finn R."/>
            <person name="Kale V."/>
            <person name="Holt S."/>
            <person name="Cochrane G."/>
            <person name="Meng A."/>
            <person name="Brown T."/>
            <person name="Cohen L."/>
        </authorList>
    </citation>
    <scope>NUCLEOTIDE SEQUENCE</scope>
    <source>
        <strain evidence="9">CCMP3278</strain>
    </source>
</reference>
<protein>
    <recommendedName>
        <fullName evidence="8">Vacuolar protein sorting-associated protein 54 C-terminal domain-containing protein</fullName>
    </recommendedName>
</protein>
<keyword evidence="4" id="KW-0653">Protein transport</keyword>
<feature type="compositionally biased region" description="Polar residues" evidence="7">
    <location>
        <begin position="547"/>
        <end position="561"/>
    </location>
</feature>
<evidence type="ECO:0000256" key="6">
    <source>
        <dbReference type="ARBA" id="ARBA00023054"/>
    </source>
</evidence>
<evidence type="ECO:0000256" key="2">
    <source>
        <dbReference type="ARBA" id="ARBA00009150"/>
    </source>
</evidence>
<dbReference type="EMBL" id="HBFP01012359">
    <property type="protein sequence ID" value="CAD8824548.1"/>
    <property type="molecule type" value="Transcribed_RNA"/>
</dbReference>
<feature type="region of interest" description="Disordered" evidence="7">
    <location>
        <begin position="536"/>
        <end position="609"/>
    </location>
</feature>
<feature type="domain" description="Vacuolar protein sorting-associated protein 54 C-terminal" evidence="8">
    <location>
        <begin position="256"/>
        <end position="391"/>
    </location>
</feature>
<evidence type="ECO:0000313" key="9">
    <source>
        <dbReference type="EMBL" id="CAD8824548.1"/>
    </source>
</evidence>
<dbReference type="GO" id="GO:0042147">
    <property type="term" value="P:retrograde transport, endosome to Golgi"/>
    <property type="evidence" value="ECO:0007669"/>
    <property type="project" value="InterPro"/>
</dbReference>
<dbReference type="InterPro" id="IPR012501">
    <property type="entry name" value="Vps54_C"/>
</dbReference>
<dbReference type="AlphaFoldDB" id="A0A7S0ZKA9"/>
<dbReference type="GO" id="GO:0006896">
    <property type="term" value="P:Golgi to vacuole transport"/>
    <property type="evidence" value="ECO:0007669"/>
    <property type="project" value="TreeGrafter"/>
</dbReference>
<comment type="similarity">
    <text evidence="2">Belongs to the VPS54 family.</text>
</comment>
<evidence type="ECO:0000256" key="4">
    <source>
        <dbReference type="ARBA" id="ARBA00022927"/>
    </source>
</evidence>
<gene>
    <name evidence="9" type="ORF">TOLI1172_LOCUS8947</name>
</gene>
<organism evidence="9">
    <name type="scientific">Timspurckia oligopyrenoides</name>
    <dbReference type="NCBI Taxonomy" id="708627"/>
    <lineage>
        <taxon>Eukaryota</taxon>
        <taxon>Rhodophyta</taxon>
        <taxon>Bangiophyceae</taxon>
        <taxon>Porphyridiales</taxon>
        <taxon>Porphyridiaceae</taxon>
        <taxon>Timspurckia</taxon>
    </lineage>
</organism>
<feature type="compositionally biased region" description="Low complexity" evidence="7">
    <location>
        <begin position="593"/>
        <end position="609"/>
    </location>
</feature>
<dbReference type="GO" id="GO:0019905">
    <property type="term" value="F:syntaxin binding"/>
    <property type="evidence" value="ECO:0007669"/>
    <property type="project" value="TreeGrafter"/>
</dbReference>
<evidence type="ECO:0000256" key="5">
    <source>
        <dbReference type="ARBA" id="ARBA00023034"/>
    </source>
</evidence>
<dbReference type="Pfam" id="PF07928">
    <property type="entry name" value="Vps54"/>
    <property type="match status" value="1"/>
</dbReference>
<dbReference type="InterPro" id="IPR039745">
    <property type="entry name" value="Vps54"/>
</dbReference>
<accession>A0A7S0ZKA9</accession>
<dbReference type="PANTHER" id="PTHR12965:SF0">
    <property type="entry name" value="VACUOLAR PROTEIN SORTING-ASSOCIATED PROTEIN 54"/>
    <property type="match status" value="1"/>
</dbReference>
<comment type="subcellular location">
    <subcellularLocation>
        <location evidence="1">Golgi apparatus</location>
        <location evidence="1">trans-Golgi network</location>
    </subcellularLocation>
</comment>
<evidence type="ECO:0000256" key="3">
    <source>
        <dbReference type="ARBA" id="ARBA00022448"/>
    </source>
</evidence>
<dbReference type="Gene3D" id="1.20.1280.130">
    <property type="match status" value="1"/>
</dbReference>
<keyword evidence="5" id="KW-0333">Golgi apparatus</keyword>
<dbReference type="GO" id="GO:0015031">
    <property type="term" value="P:protein transport"/>
    <property type="evidence" value="ECO:0007669"/>
    <property type="project" value="UniProtKB-KW"/>
</dbReference>
<evidence type="ECO:0000256" key="1">
    <source>
        <dbReference type="ARBA" id="ARBA00004601"/>
    </source>
</evidence>
<keyword evidence="6" id="KW-0175">Coiled coil</keyword>
<evidence type="ECO:0000256" key="7">
    <source>
        <dbReference type="SAM" id="MobiDB-lite"/>
    </source>
</evidence>
<dbReference type="PANTHER" id="PTHR12965">
    <property type="entry name" value="VACUOLAR PROTEIN SORTING 54"/>
    <property type="match status" value="1"/>
</dbReference>